<protein>
    <submittedName>
        <fullName evidence="1">Uncharacterized protein</fullName>
    </submittedName>
</protein>
<evidence type="ECO:0000313" key="2">
    <source>
        <dbReference type="Proteomes" id="UP001159363"/>
    </source>
</evidence>
<organism evidence="1 2">
    <name type="scientific">Dryococelus australis</name>
    <dbReference type="NCBI Taxonomy" id="614101"/>
    <lineage>
        <taxon>Eukaryota</taxon>
        <taxon>Metazoa</taxon>
        <taxon>Ecdysozoa</taxon>
        <taxon>Arthropoda</taxon>
        <taxon>Hexapoda</taxon>
        <taxon>Insecta</taxon>
        <taxon>Pterygota</taxon>
        <taxon>Neoptera</taxon>
        <taxon>Polyneoptera</taxon>
        <taxon>Phasmatodea</taxon>
        <taxon>Verophasmatodea</taxon>
        <taxon>Anareolatae</taxon>
        <taxon>Phasmatidae</taxon>
        <taxon>Eurycanthinae</taxon>
        <taxon>Dryococelus</taxon>
    </lineage>
</organism>
<keyword evidence="2" id="KW-1185">Reference proteome</keyword>
<accession>A0ABQ9HPX7</accession>
<reference evidence="1 2" key="1">
    <citation type="submission" date="2023-02" db="EMBL/GenBank/DDBJ databases">
        <title>LHISI_Scaffold_Assembly.</title>
        <authorList>
            <person name="Stuart O.P."/>
            <person name="Cleave R."/>
            <person name="Magrath M.J.L."/>
            <person name="Mikheyev A.S."/>
        </authorList>
    </citation>
    <scope>NUCLEOTIDE SEQUENCE [LARGE SCALE GENOMIC DNA]</scope>
    <source>
        <strain evidence="1">Daus_M_001</strain>
        <tissue evidence="1">Leg muscle</tissue>
    </source>
</reference>
<gene>
    <name evidence="1" type="ORF">PR048_012634</name>
</gene>
<evidence type="ECO:0000313" key="1">
    <source>
        <dbReference type="EMBL" id="KAJ8886423.1"/>
    </source>
</evidence>
<comment type="caution">
    <text evidence="1">The sequence shown here is derived from an EMBL/GenBank/DDBJ whole genome shotgun (WGS) entry which is preliminary data.</text>
</comment>
<dbReference type="EMBL" id="JARBHB010000004">
    <property type="protein sequence ID" value="KAJ8886423.1"/>
    <property type="molecule type" value="Genomic_DNA"/>
</dbReference>
<proteinExistence type="predicted"/>
<name>A0ABQ9HPX7_9NEOP</name>
<dbReference type="Proteomes" id="UP001159363">
    <property type="component" value="Chromosome X"/>
</dbReference>
<sequence length="289" mass="32921">MDCCTSVSETNTTTCVTSMGKKNEKKQMLQEPQRHFHINGTRDSCTGFSRKCIYAWVNQSCIESVNTSHIMYRKESMQLIPRLTNGALAVVKKAGENRHNSEVLHRGLMNGPLHVFKEHTNCLNAYCSRKKDIEVLLMSLTSVWPTIMMALDPLILKADKLVGNHTTNQSERYKGLTLAIVERTKDVCVTAGFLHVKGPLWHLSPAKYMFGHNLENVPKMFSMLETRLSYRHEKDRQLDTCHLEGLLSGNSKTIYIFQEKFNVSKSRLLDSLYALSIHFLEPALTGSRR</sequence>